<dbReference type="SUPFAM" id="SSF50475">
    <property type="entry name" value="FMN-binding split barrel"/>
    <property type="match status" value="1"/>
</dbReference>
<comment type="caution">
    <text evidence="2">The sequence shown here is derived from an EMBL/GenBank/DDBJ whole genome shotgun (WGS) entry which is preliminary data.</text>
</comment>
<sequence>MHETEEEIADLQRLLDASIGRANSHLTGIVSDESRLDARQLVTELTGMKVLVLATVTAAGEPRTSCVDGHFRHGRWLFGTAPTAAKAKHMLARPAVSATHVDGERIGVFTHGKAHVVSEGPEFEDYNAYFTEYYGSDPQAWDGPGVVYATIEPSWMVAYAAEASTFPRDSAPTAQSAPS</sequence>
<reference evidence="2 3" key="1">
    <citation type="submission" date="2020-07" db="EMBL/GenBank/DDBJ databases">
        <title>Sequencing the genomes of 1000 actinobacteria strains.</title>
        <authorList>
            <person name="Klenk H.-P."/>
        </authorList>
    </citation>
    <scope>NUCLEOTIDE SEQUENCE [LARGE SCALE GENOMIC DNA]</scope>
    <source>
        <strain evidence="2 3">DSM 26487</strain>
    </source>
</reference>
<evidence type="ECO:0000259" key="1">
    <source>
        <dbReference type="Pfam" id="PF01243"/>
    </source>
</evidence>
<keyword evidence="3" id="KW-1185">Reference proteome</keyword>
<accession>A0A7Z0DK72</accession>
<organism evidence="2 3">
    <name type="scientific">Nocardioides panzhihuensis</name>
    <dbReference type="NCBI Taxonomy" id="860243"/>
    <lineage>
        <taxon>Bacteria</taxon>
        <taxon>Bacillati</taxon>
        <taxon>Actinomycetota</taxon>
        <taxon>Actinomycetes</taxon>
        <taxon>Propionibacteriales</taxon>
        <taxon>Nocardioidaceae</taxon>
        <taxon>Nocardioides</taxon>
    </lineage>
</organism>
<feature type="domain" description="Pyridoxamine 5'-phosphate oxidase N-terminal" evidence="1">
    <location>
        <begin position="41"/>
        <end position="136"/>
    </location>
</feature>
<dbReference type="Gene3D" id="2.30.110.10">
    <property type="entry name" value="Electron Transport, Fmn-binding Protein, Chain A"/>
    <property type="match status" value="1"/>
</dbReference>
<dbReference type="Proteomes" id="UP000564496">
    <property type="component" value="Unassembled WGS sequence"/>
</dbReference>
<dbReference type="RefSeq" id="WP_179657521.1">
    <property type="nucleotide sequence ID" value="NZ_JACBZR010000001.1"/>
</dbReference>
<proteinExistence type="predicted"/>
<dbReference type="EMBL" id="JACBZR010000001">
    <property type="protein sequence ID" value="NYI76922.1"/>
    <property type="molecule type" value="Genomic_DNA"/>
</dbReference>
<dbReference type="AlphaFoldDB" id="A0A7Z0DK72"/>
<dbReference type="Pfam" id="PF01243">
    <property type="entry name" value="PNPOx_N"/>
    <property type="match status" value="1"/>
</dbReference>
<evidence type="ECO:0000313" key="3">
    <source>
        <dbReference type="Proteomes" id="UP000564496"/>
    </source>
</evidence>
<protein>
    <recommendedName>
        <fullName evidence="1">Pyridoxamine 5'-phosphate oxidase N-terminal domain-containing protein</fullName>
    </recommendedName>
</protein>
<evidence type="ECO:0000313" key="2">
    <source>
        <dbReference type="EMBL" id="NYI76922.1"/>
    </source>
</evidence>
<dbReference type="InterPro" id="IPR012349">
    <property type="entry name" value="Split_barrel_FMN-bd"/>
</dbReference>
<gene>
    <name evidence="2" type="ORF">BJ988_001570</name>
</gene>
<name>A0A7Z0DK72_9ACTN</name>
<dbReference type="InterPro" id="IPR011576">
    <property type="entry name" value="Pyridox_Oxase_N"/>
</dbReference>